<protein>
    <recommendedName>
        <fullName evidence="3">ApeA N-terminal domain-containing protein</fullName>
    </recommendedName>
</protein>
<name>A0ABQ2MBB3_9MICC</name>
<keyword evidence="2" id="KW-1185">Reference proteome</keyword>
<proteinExistence type="predicted"/>
<accession>A0ABQ2MBB3</accession>
<organism evidence="1 2">
    <name type="scientific">Citricoccus zhacaiensis</name>
    <dbReference type="NCBI Taxonomy" id="489142"/>
    <lineage>
        <taxon>Bacteria</taxon>
        <taxon>Bacillati</taxon>
        <taxon>Actinomycetota</taxon>
        <taxon>Actinomycetes</taxon>
        <taxon>Micrococcales</taxon>
        <taxon>Micrococcaceae</taxon>
        <taxon>Citricoccus</taxon>
    </lineage>
</organism>
<dbReference type="Proteomes" id="UP000642509">
    <property type="component" value="Unassembled WGS sequence"/>
</dbReference>
<reference evidence="2" key="1">
    <citation type="journal article" date="2019" name="Int. J. Syst. Evol. Microbiol.">
        <title>The Global Catalogue of Microorganisms (GCM) 10K type strain sequencing project: providing services to taxonomists for standard genome sequencing and annotation.</title>
        <authorList>
            <consortium name="The Broad Institute Genomics Platform"/>
            <consortium name="The Broad Institute Genome Sequencing Center for Infectious Disease"/>
            <person name="Wu L."/>
            <person name="Ma J."/>
        </authorList>
    </citation>
    <scope>NUCLEOTIDE SEQUENCE [LARGE SCALE GENOMIC DNA]</scope>
    <source>
        <strain evidence="2">CGMCC 1.7064</strain>
    </source>
</reference>
<evidence type="ECO:0000313" key="2">
    <source>
        <dbReference type="Proteomes" id="UP000642509"/>
    </source>
</evidence>
<sequence>MCIDLRKRLWAWFTATDEDITQFWLLNRDSSAPPLGKNAQILEYEPEPIYELWNLVYGDGPHSDFERILVNSSIEHDSDAGARPVWHQLRMIAYLASLRGLVIAIHNSVLDYTATNGSKRSG</sequence>
<gene>
    <name evidence="1" type="ORF">GCM10010977_31670</name>
</gene>
<comment type="caution">
    <text evidence="1">The sequence shown here is derived from an EMBL/GenBank/DDBJ whole genome shotgun (WGS) entry which is preliminary data.</text>
</comment>
<evidence type="ECO:0008006" key="3">
    <source>
        <dbReference type="Google" id="ProtNLM"/>
    </source>
</evidence>
<evidence type="ECO:0000313" key="1">
    <source>
        <dbReference type="EMBL" id="GGO49544.1"/>
    </source>
</evidence>
<dbReference type="EMBL" id="BMLQ01000012">
    <property type="protein sequence ID" value="GGO49544.1"/>
    <property type="molecule type" value="Genomic_DNA"/>
</dbReference>